<dbReference type="InterPro" id="IPR032675">
    <property type="entry name" value="LRR_dom_sf"/>
</dbReference>
<evidence type="ECO:0000313" key="1">
    <source>
        <dbReference type="EMBL" id="JAV22181.1"/>
    </source>
</evidence>
<name>A0A1Q3F3Q6_CULTA</name>
<proteinExistence type="predicted"/>
<dbReference type="GO" id="GO:0031146">
    <property type="term" value="P:SCF-dependent proteasomal ubiquitin-dependent protein catabolic process"/>
    <property type="evidence" value="ECO:0007669"/>
    <property type="project" value="TreeGrafter"/>
</dbReference>
<dbReference type="SMART" id="SM00367">
    <property type="entry name" value="LRR_CC"/>
    <property type="match status" value="3"/>
</dbReference>
<dbReference type="InterPro" id="IPR006553">
    <property type="entry name" value="Leu-rich_rpt_Cys-con_subtyp"/>
</dbReference>
<dbReference type="SUPFAM" id="SSF52047">
    <property type="entry name" value="RNI-like"/>
    <property type="match status" value="1"/>
</dbReference>
<accession>A0A1Q3F3Q6</accession>
<dbReference type="EMBL" id="GFDL01012864">
    <property type="protein sequence ID" value="JAV22181.1"/>
    <property type="molecule type" value="Transcribed_RNA"/>
</dbReference>
<sequence>MIFNGLEELHLYTECLSKHSIASIYDKCCDVKKLSLSALSMVRCDAILGEINLHLTKLESLAVQCSSRTTFVPFLESIPSLPRLSSLSMVFCEKINDRSAGCFNLPYLRSLTITRNRKISAAGFKLIFANCPRIEILTIRECFMFGDEAVEAITESLPHLKSLDVCNSSGITLNSIRLIITRLRSLTTLRIDDCHRILKQWRNASQYIGNLISLRNFYCKYPEFFFYDLPNELIVQYQSDDDCFDYDSANDASDLDDLAELQEQLMAMNEQVVDPGNEDADVVVISDDDD</sequence>
<dbReference type="PANTHER" id="PTHR13318">
    <property type="entry name" value="PARTNER OF PAIRED, ISOFORM B-RELATED"/>
    <property type="match status" value="1"/>
</dbReference>
<dbReference type="AlphaFoldDB" id="A0A1Q3F3Q6"/>
<dbReference type="Gene3D" id="3.80.10.10">
    <property type="entry name" value="Ribonuclease Inhibitor"/>
    <property type="match status" value="1"/>
</dbReference>
<dbReference type="GO" id="GO:0019005">
    <property type="term" value="C:SCF ubiquitin ligase complex"/>
    <property type="evidence" value="ECO:0007669"/>
    <property type="project" value="TreeGrafter"/>
</dbReference>
<dbReference type="PANTHER" id="PTHR13318:SF95">
    <property type="entry name" value="F-BOX PROTEIN YLR352W"/>
    <property type="match status" value="1"/>
</dbReference>
<organism evidence="1">
    <name type="scientific">Culex tarsalis</name>
    <name type="common">Encephalitis mosquito</name>
    <dbReference type="NCBI Taxonomy" id="7177"/>
    <lineage>
        <taxon>Eukaryota</taxon>
        <taxon>Metazoa</taxon>
        <taxon>Ecdysozoa</taxon>
        <taxon>Arthropoda</taxon>
        <taxon>Hexapoda</taxon>
        <taxon>Insecta</taxon>
        <taxon>Pterygota</taxon>
        <taxon>Neoptera</taxon>
        <taxon>Endopterygota</taxon>
        <taxon>Diptera</taxon>
        <taxon>Nematocera</taxon>
        <taxon>Culicoidea</taxon>
        <taxon>Culicidae</taxon>
        <taxon>Culicinae</taxon>
        <taxon>Culicini</taxon>
        <taxon>Culex</taxon>
        <taxon>Culex</taxon>
    </lineage>
</organism>
<protein>
    <submittedName>
        <fullName evidence="1">Uncharacterized protein</fullName>
    </submittedName>
</protein>
<reference evidence="1" key="1">
    <citation type="submission" date="2017-01" db="EMBL/GenBank/DDBJ databases">
        <title>A deep insight into the sialotranscriptome of adult male and female Cluex tarsalis mosquitoes.</title>
        <authorList>
            <person name="Ribeiro J.M."/>
            <person name="Moreira F."/>
            <person name="Bernard K.A."/>
            <person name="Calvo E."/>
        </authorList>
    </citation>
    <scope>NUCLEOTIDE SEQUENCE</scope>
    <source>
        <strain evidence="1">Kern County</strain>
        <tissue evidence="1">Salivary glands</tissue>
    </source>
</reference>